<comment type="caution">
    <text evidence="8">The sequence shown here is derived from an EMBL/GenBank/DDBJ whole genome shotgun (WGS) entry which is preliminary data.</text>
</comment>
<dbReference type="EMBL" id="LHPI01000019">
    <property type="protein sequence ID" value="KOO06263.1"/>
    <property type="molecule type" value="Genomic_DNA"/>
</dbReference>
<evidence type="ECO:0000313" key="8">
    <source>
        <dbReference type="EMBL" id="KOO06263.1"/>
    </source>
</evidence>
<evidence type="ECO:0000256" key="3">
    <source>
        <dbReference type="ARBA" id="ARBA00022553"/>
    </source>
</evidence>
<dbReference type="EC" id="2.7.13.3" evidence="2"/>
<dbReference type="PATRIC" id="fig|171383.3.peg.3542"/>
<dbReference type="Gene3D" id="3.40.50.2300">
    <property type="match status" value="1"/>
</dbReference>
<dbReference type="InterPro" id="IPR036097">
    <property type="entry name" value="HisK_dim/P_sf"/>
</dbReference>
<name>A0A0M0HX94_9VIBR</name>
<feature type="domain" description="Response regulatory" evidence="7">
    <location>
        <begin position="715"/>
        <end position="828"/>
    </location>
</feature>
<dbReference type="GO" id="GO:0016787">
    <property type="term" value="F:hydrolase activity"/>
    <property type="evidence" value="ECO:0007669"/>
    <property type="project" value="UniProtKB-KW"/>
</dbReference>
<dbReference type="SUPFAM" id="SSF55874">
    <property type="entry name" value="ATPase domain of HSP90 chaperone/DNA topoisomerase II/histidine kinase"/>
    <property type="match status" value="1"/>
</dbReference>
<dbReference type="Gene3D" id="3.30.565.10">
    <property type="entry name" value="Histidine kinase-like ATPase, C-terminal domain"/>
    <property type="match status" value="1"/>
</dbReference>
<dbReference type="SMART" id="SM00387">
    <property type="entry name" value="HATPase_c"/>
    <property type="match status" value="1"/>
</dbReference>
<keyword evidence="3 5" id="KW-0597">Phosphoprotein</keyword>
<evidence type="ECO:0000313" key="9">
    <source>
        <dbReference type="Proteomes" id="UP000037530"/>
    </source>
</evidence>
<keyword evidence="8" id="KW-0808">Transferase</keyword>
<dbReference type="PANTHER" id="PTHR43547">
    <property type="entry name" value="TWO-COMPONENT HISTIDINE KINASE"/>
    <property type="match status" value="1"/>
</dbReference>
<dbReference type="AlphaFoldDB" id="A0A0M0HX94"/>
<keyword evidence="4" id="KW-0378">Hydrolase</keyword>
<feature type="domain" description="Histidine kinase" evidence="6">
    <location>
        <begin position="464"/>
        <end position="679"/>
    </location>
</feature>
<proteinExistence type="predicted"/>
<evidence type="ECO:0000256" key="5">
    <source>
        <dbReference type="PROSITE-ProRule" id="PRU00169"/>
    </source>
</evidence>
<accession>A0A0M0HX94</accession>
<dbReference type="InterPro" id="IPR036890">
    <property type="entry name" value="HATPase_C_sf"/>
</dbReference>
<keyword evidence="8" id="KW-0418">Kinase</keyword>
<dbReference type="CDD" id="cd17546">
    <property type="entry name" value="REC_hyHK_CKI1_RcsC-like"/>
    <property type="match status" value="1"/>
</dbReference>
<sequence>MLNSLLEHLLYPKAIVLILTGILVFVWAGYFCTSMNRQYGSKSIKSYSYYISYTFGLFVWIMSNAYFHTGYLVEFGEHSAKIMALVANLSALLAFSSAYFFTVKLKTHYTQTKPFFIQSFISNATILLCLTWNLLPDLTIKGVSIDGPSQFVLDFGEYTKPFFLGLTVLVVLSFINLFSIRGSASRIRRTRINYMILGMTIFMCSTAVIQLGFTYVFNDFSLTWLPPALSISEMIFMGYAILASRFYSLRHMCAVSLTVTLTATVYTGLILLLDRYFVVTTMSILATSMFVGVTWPLCFKRLKVLVNYVLYGNALSPTDKIARLESQFQYSPTAAMDTLAQYLGVPSDKLKLLDDYQGASKFRSYFETNSTPLVLDELEDKLEQSTTEELSELHSSMHQTQSALVLPIYESKNKLSHVLVSSHKLAGVTFSYEELKALERVLKKVQVHINYDQKLRQAQALANSIAHEMRNPLAQVQLEFESLSENLANSAPYHQLSQHVVKGKHAITRGRQLIDIILREVNSSSLELEPVEPISMRTTIQNAVTLYGFDKESDAQRVHVHLEHDFVANINETLFNFVMFNLLRNAVYYFDSFPESTVEIRTEADEFENKIIVRDTGPGIPEVLLARIFDDFFSHNKSGGSGLGLGYCKRVMKSFGGSIRCFSQEGHYTEFVLAFPISNISLANVQREQIETPASPVQPVVTSSSKQAPVSKNQMILVVDDKEVQRALVKLYLEQLGYGVVLANNGKVAIEIIQNNPIDLIFMDIQMPVMDGFEAAEIIKKSFPAIPIIALSGEAAEEDLAKIGELMDGRLSKPATKDALNSTLESVFSAESVV</sequence>
<evidence type="ECO:0000256" key="2">
    <source>
        <dbReference type="ARBA" id="ARBA00012438"/>
    </source>
</evidence>
<evidence type="ECO:0000259" key="6">
    <source>
        <dbReference type="PROSITE" id="PS50109"/>
    </source>
</evidence>
<dbReference type="PANTHER" id="PTHR43547:SF2">
    <property type="entry name" value="HYBRID SIGNAL TRANSDUCTION HISTIDINE KINASE C"/>
    <property type="match status" value="1"/>
</dbReference>
<dbReference type="PRINTS" id="PR00344">
    <property type="entry name" value="BCTRLSENSOR"/>
</dbReference>
<dbReference type="Pfam" id="PF02518">
    <property type="entry name" value="HATPase_c"/>
    <property type="match status" value="1"/>
</dbReference>
<dbReference type="InterPro" id="IPR005467">
    <property type="entry name" value="His_kinase_dom"/>
</dbReference>
<dbReference type="RefSeq" id="WP_053410339.1">
    <property type="nucleotide sequence ID" value="NZ_LHPI01000019.1"/>
</dbReference>
<dbReference type="SUPFAM" id="SSF47384">
    <property type="entry name" value="Homodimeric domain of signal transducing histidine kinase"/>
    <property type="match status" value="1"/>
</dbReference>
<organism evidence="8 9">
    <name type="scientific">Vibrio hepatarius</name>
    <dbReference type="NCBI Taxonomy" id="171383"/>
    <lineage>
        <taxon>Bacteria</taxon>
        <taxon>Pseudomonadati</taxon>
        <taxon>Pseudomonadota</taxon>
        <taxon>Gammaproteobacteria</taxon>
        <taxon>Vibrionales</taxon>
        <taxon>Vibrionaceae</taxon>
        <taxon>Vibrio</taxon>
        <taxon>Vibrio oreintalis group</taxon>
    </lineage>
</organism>
<reference evidence="9" key="1">
    <citation type="submission" date="2015-08" db="EMBL/GenBank/DDBJ databases">
        <title>Vibrio galatheae sp. nov., a novel member of the Vibrionaceae family isolated from the Solomon Islands.</title>
        <authorList>
            <person name="Giubergia S."/>
            <person name="Machado H."/>
            <person name="Mateiu R.V."/>
            <person name="Gram L."/>
        </authorList>
    </citation>
    <scope>NUCLEOTIDE SEQUENCE [LARGE SCALE GENOMIC DNA]</scope>
    <source>
        <strain evidence="9">DSM 19134</strain>
    </source>
</reference>
<dbReference type="CDD" id="cd00082">
    <property type="entry name" value="HisKA"/>
    <property type="match status" value="1"/>
</dbReference>
<dbReference type="InterPro" id="IPR004358">
    <property type="entry name" value="Sig_transdc_His_kin-like_C"/>
</dbReference>
<dbReference type="InterPro" id="IPR003661">
    <property type="entry name" value="HisK_dim/P_dom"/>
</dbReference>
<dbReference type="STRING" id="171383.AKJ31_17335"/>
<evidence type="ECO:0000256" key="4">
    <source>
        <dbReference type="ARBA" id="ARBA00022801"/>
    </source>
</evidence>
<dbReference type="PROSITE" id="PS50110">
    <property type="entry name" value="RESPONSE_REGULATORY"/>
    <property type="match status" value="1"/>
</dbReference>
<evidence type="ECO:0000256" key="1">
    <source>
        <dbReference type="ARBA" id="ARBA00000085"/>
    </source>
</evidence>
<gene>
    <name evidence="8" type="ORF">AKJ31_17335</name>
</gene>
<dbReference type="InterPro" id="IPR003594">
    <property type="entry name" value="HATPase_dom"/>
</dbReference>
<dbReference type="GO" id="GO:0000155">
    <property type="term" value="F:phosphorelay sensor kinase activity"/>
    <property type="evidence" value="ECO:0007669"/>
    <property type="project" value="InterPro"/>
</dbReference>
<evidence type="ECO:0000259" key="7">
    <source>
        <dbReference type="PROSITE" id="PS50110"/>
    </source>
</evidence>
<comment type="catalytic activity">
    <reaction evidence="1">
        <text>ATP + protein L-histidine = ADP + protein N-phospho-L-histidine.</text>
        <dbReference type="EC" id="2.7.13.3"/>
    </reaction>
</comment>
<dbReference type="Pfam" id="PF00072">
    <property type="entry name" value="Response_reg"/>
    <property type="match status" value="1"/>
</dbReference>
<protein>
    <recommendedName>
        <fullName evidence="2">histidine kinase</fullName>
        <ecNumber evidence="2">2.7.13.3</ecNumber>
    </recommendedName>
</protein>
<dbReference type="InterPro" id="IPR011006">
    <property type="entry name" value="CheY-like_superfamily"/>
</dbReference>
<dbReference type="PROSITE" id="PS50109">
    <property type="entry name" value="HIS_KIN"/>
    <property type="match status" value="1"/>
</dbReference>
<dbReference type="InterPro" id="IPR001789">
    <property type="entry name" value="Sig_transdc_resp-reg_receiver"/>
</dbReference>
<dbReference type="Proteomes" id="UP000037530">
    <property type="component" value="Unassembled WGS sequence"/>
</dbReference>
<dbReference type="SUPFAM" id="SSF52172">
    <property type="entry name" value="CheY-like"/>
    <property type="match status" value="1"/>
</dbReference>
<keyword evidence="9" id="KW-1185">Reference proteome</keyword>
<feature type="modified residue" description="4-aspartylphosphate" evidence="5">
    <location>
        <position position="764"/>
    </location>
</feature>
<dbReference type="SMART" id="SM00448">
    <property type="entry name" value="REC"/>
    <property type="match status" value="1"/>
</dbReference>
<dbReference type="OrthoDB" id="8573961at2"/>